<dbReference type="InterPro" id="IPR006059">
    <property type="entry name" value="SBP"/>
</dbReference>
<dbReference type="InterPro" id="IPR050490">
    <property type="entry name" value="Bact_solute-bd_prot1"/>
</dbReference>
<evidence type="ECO:0000313" key="2">
    <source>
        <dbReference type="Proteomes" id="UP000886842"/>
    </source>
</evidence>
<reference evidence="1" key="2">
    <citation type="journal article" date="2021" name="PeerJ">
        <title>Extensive microbial diversity within the chicken gut microbiome revealed by metagenomics and culture.</title>
        <authorList>
            <person name="Gilroy R."/>
            <person name="Ravi A."/>
            <person name="Getino M."/>
            <person name="Pursley I."/>
            <person name="Horton D.L."/>
            <person name="Alikhan N.F."/>
            <person name="Baker D."/>
            <person name="Gharbi K."/>
            <person name="Hall N."/>
            <person name="Watson M."/>
            <person name="Adriaenssens E.M."/>
            <person name="Foster-Nyarko E."/>
            <person name="Jarju S."/>
            <person name="Secka A."/>
            <person name="Antonio M."/>
            <person name="Oren A."/>
            <person name="Chaudhuri R.R."/>
            <person name="La Ragione R."/>
            <person name="Hildebrand F."/>
            <person name="Pallen M.J."/>
        </authorList>
    </citation>
    <scope>NUCLEOTIDE SEQUENCE</scope>
    <source>
        <strain evidence="1">ChiGjej1B1-24693</strain>
    </source>
</reference>
<dbReference type="PANTHER" id="PTHR43649:SF12">
    <property type="entry name" value="DIACETYLCHITOBIOSE BINDING PROTEIN DASA"/>
    <property type="match status" value="1"/>
</dbReference>
<dbReference type="EMBL" id="DVLP01000057">
    <property type="protein sequence ID" value="HIT74343.1"/>
    <property type="molecule type" value="Genomic_DNA"/>
</dbReference>
<proteinExistence type="predicted"/>
<dbReference type="Pfam" id="PF01547">
    <property type="entry name" value="SBP_bac_1"/>
    <property type="match status" value="1"/>
</dbReference>
<dbReference type="Gene3D" id="3.40.190.10">
    <property type="entry name" value="Periplasmic binding protein-like II"/>
    <property type="match status" value="2"/>
</dbReference>
<dbReference type="SUPFAM" id="SSF53850">
    <property type="entry name" value="Periplasmic binding protein-like II"/>
    <property type="match status" value="1"/>
</dbReference>
<comment type="caution">
    <text evidence="1">The sequence shown here is derived from an EMBL/GenBank/DDBJ whole genome shotgun (WGS) entry which is preliminary data.</text>
</comment>
<dbReference type="AlphaFoldDB" id="A0A9D1KMJ8"/>
<evidence type="ECO:0000313" key="1">
    <source>
        <dbReference type="EMBL" id="HIT74343.1"/>
    </source>
</evidence>
<dbReference type="Proteomes" id="UP000886842">
    <property type="component" value="Unassembled WGS sequence"/>
</dbReference>
<sequence length="547" mass="58890">MTADSTPLGLSRRSFCAVGGLATLAVAGCRTAPGEGTGGSGGGGSTAEATLPNHIPFTGVEPDFPAGDNGVPAGFASLPSDPVSSDRVPLPEIEPISMLLQGLAPTTSFDKNKYYQQIAADCGTDFTMSWGGFGEYTDKFQVTVAGGDLPEVMQIVAVPQLDQLLESQFHDLGEFIGGDKVEEYPNLAAVNPEVWKGNVLNGRLWGVTLARPSGSGITVLGRGDLMDELGVEGTPELTNGEDFMELLKQLTVADDDRYAVGSDPQGWMLPILNEMYGAPNTWRRDGDTLVHQWETEEAKAALEQFITIWEAGYLHPLSFSDPANNKTWWDAGTTALYIDGVPGWGTHQRQYPNYDVRGIATPKWDGGGLAIKHLAAAGYPAYSAISKTASEDRVREILGVMDYVASPLGTAEWMTINYGEEGVHYNIEDGAPVATETMQNERFSVGYLGGQASAQLLIPGNRDLVQRQHEYLEAVLPTGEANAVTGFYSETDNGRGASEQRKLLDTQREIMQGRKPLDAWDKAVANWRSTVGDKIRDEYLAAIEAAG</sequence>
<accession>A0A9D1KMJ8</accession>
<name>A0A9D1KMJ8_9ACTN</name>
<dbReference type="PANTHER" id="PTHR43649">
    <property type="entry name" value="ARABINOSE-BINDING PROTEIN-RELATED"/>
    <property type="match status" value="1"/>
</dbReference>
<organism evidence="1 2">
    <name type="scientific">Candidatus Avipropionibacterium avicola</name>
    <dbReference type="NCBI Taxonomy" id="2840701"/>
    <lineage>
        <taxon>Bacteria</taxon>
        <taxon>Bacillati</taxon>
        <taxon>Actinomycetota</taxon>
        <taxon>Actinomycetes</taxon>
        <taxon>Propionibacteriales</taxon>
        <taxon>Propionibacteriaceae</taxon>
        <taxon>Propionibacteriaceae incertae sedis</taxon>
        <taxon>Candidatus Avipropionibacterium</taxon>
    </lineage>
</organism>
<reference evidence="1" key="1">
    <citation type="submission" date="2020-10" db="EMBL/GenBank/DDBJ databases">
        <authorList>
            <person name="Gilroy R."/>
        </authorList>
    </citation>
    <scope>NUCLEOTIDE SEQUENCE</scope>
    <source>
        <strain evidence="1">ChiGjej1B1-24693</strain>
    </source>
</reference>
<gene>
    <name evidence="1" type="ORF">IAA98_02005</name>
</gene>
<protein>
    <submittedName>
        <fullName evidence="1">Extracellular solute-binding protein</fullName>
    </submittedName>
</protein>